<feature type="domain" description="AprE-like beta-barrel" evidence="12">
    <location>
        <begin position="392"/>
        <end position="489"/>
    </location>
</feature>
<feature type="transmembrane region" description="Helical" evidence="9">
    <location>
        <begin position="84"/>
        <end position="105"/>
    </location>
</feature>
<evidence type="ECO:0000256" key="1">
    <source>
        <dbReference type="ARBA" id="ARBA00004377"/>
    </source>
</evidence>
<keyword evidence="8 9" id="KW-0472">Membrane</keyword>
<comment type="subcellular location">
    <subcellularLocation>
        <location evidence="1 9">Cell inner membrane</location>
        <topology evidence="1 9">Single-pass membrane protein</topology>
    </subcellularLocation>
</comment>
<dbReference type="KEGG" id="rms:RMA_0437"/>
<feature type="domain" description="AprE-like long alpha-helical hairpin" evidence="11">
    <location>
        <begin position="161"/>
        <end position="349"/>
    </location>
</feature>
<gene>
    <name evidence="13" type="ordered locus">RMA_0437</name>
</gene>
<sequence>MMQDLKHNKPQITPEQLKQLLSLREDALNLKGQSSKRKALINATLKKTSHAIEFLLVKLDRFVNFITKKTDKDRNNVAQAARSPILFGIYVIIFLVLIGGLWSALAPLDSGAVAVGIVMPSTNKKTIQHHEGGIINAIYVKQGDKVKEGDKLIELEETRIKSEHENILGQYRNFLATENRLIAERDNLAQIEFSDFLMQDINLPEVAKIIHTQENLFSSRKEVYNSEKDALYQNIAQLEKKIEGLEAKKVAASKTAEVYQDRLKALRTLKEKGFVQKAALLDQEAKVAAAKSDVATTEAEIAGIRHAITETQIKIINQQNKYTERTLTELREAQVQTASLKEKYNALTDSLNRVIIRSPVDGIVNNLKYHTIGGVISHGQPIMEISPTNDPLIIEAKVSQKNIDSVHEGLVAKIRFSAFKSRTTPTFTGKVVSISPDIVQDERQHPGQQQDNYYVARVEIDMDEFNKVAKVKNLELHPGMQAEVQIVTGTRTLLRYLLDPVTDTAFKAFREK</sequence>
<keyword evidence="3 9" id="KW-0813">Transport</keyword>
<evidence type="ECO:0000313" key="13">
    <source>
        <dbReference type="EMBL" id="ABV84667.1"/>
    </source>
</evidence>
<keyword evidence="4 9" id="KW-1003">Cell membrane</keyword>
<evidence type="ECO:0000256" key="10">
    <source>
        <dbReference type="SAM" id="Coils"/>
    </source>
</evidence>
<evidence type="ECO:0000313" key="14">
    <source>
        <dbReference type="Proteomes" id="UP000001311"/>
    </source>
</evidence>
<keyword evidence="5 9" id="KW-0997">Cell inner membrane</keyword>
<dbReference type="Gene3D" id="2.40.30.170">
    <property type="match status" value="1"/>
</dbReference>
<dbReference type="Gene3D" id="2.40.50.100">
    <property type="match status" value="1"/>
</dbReference>
<dbReference type="GO" id="GO:0009306">
    <property type="term" value="P:protein secretion"/>
    <property type="evidence" value="ECO:0007669"/>
    <property type="project" value="InterPro"/>
</dbReference>
<proteinExistence type="inferred from homology"/>
<dbReference type="NCBIfam" id="TIGR01843">
    <property type="entry name" value="type_I_hlyD"/>
    <property type="match status" value="1"/>
</dbReference>
<feature type="coiled-coil region" evidence="10">
    <location>
        <begin position="221"/>
        <end position="300"/>
    </location>
</feature>
<evidence type="ECO:0000256" key="7">
    <source>
        <dbReference type="ARBA" id="ARBA00022989"/>
    </source>
</evidence>
<evidence type="ECO:0000256" key="8">
    <source>
        <dbReference type="ARBA" id="ARBA00023136"/>
    </source>
</evidence>
<dbReference type="PANTHER" id="PTHR30386">
    <property type="entry name" value="MEMBRANE FUSION SUBUNIT OF EMRAB-TOLC MULTIDRUG EFFLUX PUMP"/>
    <property type="match status" value="1"/>
</dbReference>
<dbReference type="PANTHER" id="PTHR30386:SF17">
    <property type="entry name" value="ALKALINE PROTEASE SECRETION PROTEIN APRE"/>
    <property type="match status" value="1"/>
</dbReference>
<evidence type="ECO:0000259" key="12">
    <source>
        <dbReference type="Pfam" id="PF26002"/>
    </source>
</evidence>
<name>A8F181_RICM5</name>
<evidence type="ECO:0000256" key="5">
    <source>
        <dbReference type="ARBA" id="ARBA00022519"/>
    </source>
</evidence>
<evidence type="ECO:0000259" key="11">
    <source>
        <dbReference type="Pfam" id="PF25994"/>
    </source>
</evidence>
<dbReference type="InterPro" id="IPR011053">
    <property type="entry name" value="Single_hybrid_motif"/>
</dbReference>
<evidence type="ECO:0000256" key="2">
    <source>
        <dbReference type="ARBA" id="ARBA00009477"/>
    </source>
</evidence>
<keyword evidence="10" id="KW-0175">Coiled coil</keyword>
<keyword evidence="14" id="KW-1185">Reference proteome</keyword>
<dbReference type="Pfam" id="PF26002">
    <property type="entry name" value="Beta-barrel_AprE"/>
    <property type="match status" value="1"/>
</dbReference>
<keyword evidence="7 9" id="KW-1133">Transmembrane helix</keyword>
<evidence type="ECO:0000256" key="3">
    <source>
        <dbReference type="ARBA" id="ARBA00022448"/>
    </source>
</evidence>
<dbReference type="PROSITE" id="PS00543">
    <property type="entry name" value="HLYD_FAMILY"/>
    <property type="match status" value="1"/>
</dbReference>
<evidence type="ECO:0000256" key="9">
    <source>
        <dbReference type="RuleBase" id="RU365093"/>
    </source>
</evidence>
<dbReference type="InterPro" id="IPR058982">
    <property type="entry name" value="Beta-barrel_AprE"/>
</dbReference>
<dbReference type="PRINTS" id="PR01490">
    <property type="entry name" value="RTXTOXIND"/>
</dbReference>
<dbReference type="Pfam" id="PF25994">
    <property type="entry name" value="HH_AprE"/>
    <property type="match status" value="1"/>
</dbReference>
<dbReference type="HOGENOM" id="CLU_023976_1_1_5"/>
<dbReference type="EMBL" id="CP000683">
    <property type="protein sequence ID" value="ABV84667.1"/>
    <property type="molecule type" value="Genomic_DNA"/>
</dbReference>
<evidence type="ECO:0000256" key="6">
    <source>
        <dbReference type="ARBA" id="ARBA00022692"/>
    </source>
</evidence>
<comment type="similarity">
    <text evidence="2 9">Belongs to the membrane fusion protein (MFP) (TC 8.A.1) family.</text>
</comment>
<dbReference type="InterPro" id="IPR058781">
    <property type="entry name" value="HH_AprE-like"/>
</dbReference>
<dbReference type="InterPro" id="IPR050739">
    <property type="entry name" value="MFP"/>
</dbReference>
<dbReference type="AlphaFoldDB" id="A8F181"/>
<dbReference type="InterPro" id="IPR010129">
    <property type="entry name" value="T1SS_HlyD"/>
</dbReference>
<reference evidence="13 14" key="1">
    <citation type="journal article" date="2007" name="Genome Res.">
        <title>Lateral gene transfer between obligate intracellular bacteria: evidence from the Rickettsia massiliae genome.</title>
        <authorList>
            <person name="Blanc G."/>
            <person name="Ogata H."/>
            <person name="Robert C."/>
            <person name="Audic S."/>
            <person name="Claverie J.-M."/>
            <person name="Raoult D."/>
        </authorList>
    </citation>
    <scope>NUCLEOTIDE SEQUENCE [LARGE SCALE GENOMIC DNA]</scope>
    <source>
        <strain evidence="14">Mtu5</strain>
    </source>
</reference>
<protein>
    <recommendedName>
        <fullName evidence="9">Membrane fusion protein (MFP) family protein</fullName>
    </recommendedName>
</protein>
<accession>A8F181</accession>
<dbReference type="InterPro" id="IPR006144">
    <property type="entry name" value="Secretion_HlyD_CS"/>
</dbReference>
<organism evidence="13 14">
    <name type="scientific">Rickettsia massiliae (strain Mtu5)</name>
    <dbReference type="NCBI Taxonomy" id="416276"/>
    <lineage>
        <taxon>Bacteria</taxon>
        <taxon>Pseudomonadati</taxon>
        <taxon>Pseudomonadota</taxon>
        <taxon>Alphaproteobacteria</taxon>
        <taxon>Rickettsiales</taxon>
        <taxon>Rickettsiaceae</taxon>
        <taxon>Rickettsieae</taxon>
        <taxon>Rickettsia</taxon>
        <taxon>spotted fever group</taxon>
    </lineage>
</organism>
<dbReference type="GO" id="GO:0005886">
    <property type="term" value="C:plasma membrane"/>
    <property type="evidence" value="ECO:0007669"/>
    <property type="project" value="UniProtKB-SubCell"/>
</dbReference>
<evidence type="ECO:0000256" key="4">
    <source>
        <dbReference type="ARBA" id="ARBA00022475"/>
    </source>
</evidence>
<dbReference type="Proteomes" id="UP000001311">
    <property type="component" value="Chromosome"/>
</dbReference>
<dbReference type="SUPFAM" id="SSF51230">
    <property type="entry name" value="Single hybrid motif"/>
    <property type="match status" value="1"/>
</dbReference>
<keyword evidence="6 9" id="KW-0812">Transmembrane</keyword>